<proteinExistence type="predicted"/>
<name>A0A5N6QG60_9ROSI</name>
<reference evidence="1 2" key="1">
    <citation type="submission" date="2019-06" db="EMBL/GenBank/DDBJ databases">
        <title>A chromosomal-level reference genome of Carpinus fangiana (Coryloideae, Betulaceae).</title>
        <authorList>
            <person name="Yang X."/>
            <person name="Wang Z."/>
            <person name="Zhang L."/>
            <person name="Hao G."/>
            <person name="Liu J."/>
            <person name="Yang Y."/>
        </authorList>
    </citation>
    <scope>NUCLEOTIDE SEQUENCE [LARGE SCALE GENOMIC DNA]</scope>
    <source>
        <strain evidence="1">Cfa_2016G</strain>
        <tissue evidence="1">Leaf</tissue>
    </source>
</reference>
<sequence length="58" mass="6378">MNRRLESVRGDSGAHLTRLARGRTFSVMILSGCEPRPPSLRRVRILSGVNLENLGAFG</sequence>
<dbReference type="EMBL" id="CM017321">
    <property type="protein sequence ID" value="KAE7997183.1"/>
    <property type="molecule type" value="Genomic_DNA"/>
</dbReference>
<dbReference type="AlphaFoldDB" id="A0A5N6QG60"/>
<keyword evidence="2" id="KW-1185">Reference proteome</keyword>
<gene>
    <name evidence="1" type="ORF">FH972_001838</name>
</gene>
<protein>
    <submittedName>
        <fullName evidence="1">Uncharacterized protein</fullName>
    </submittedName>
</protein>
<organism evidence="1 2">
    <name type="scientific">Carpinus fangiana</name>
    <dbReference type="NCBI Taxonomy" id="176857"/>
    <lineage>
        <taxon>Eukaryota</taxon>
        <taxon>Viridiplantae</taxon>
        <taxon>Streptophyta</taxon>
        <taxon>Embryophyta</taxon>
        <taxon>Tracheophyta</taxon>
        <taxon>Spermatophyta</taxon>
        <taxon>Magnoliopsida</taxon>
        <taxon>eudicotyledons</taxon>
        <taxon>Gunneridae</taxon>
        <taxon>Pentapetalae</taxon>
        <taxon>rosids</taxon>
        <taxon>fabids</taxon>
        <taxon>Fagales</taxon>
        <taxon>Betulaceae</taxon>
        <taxon>Carpinus</taxon>
    </lineage>
</organism>
<evidence type="ECO:0000313" key="2">
    <source>
        <dbReference type="Proteomes" id="UP000327013"/>
    </source>
</evidence>
<dbReference type="Proteomes" id="UP000327013">
    <property type="component" value="Chromosome 1"/>
</dbReference>
<accession>A0A5N6QG60</accession>
<evidence type="ECO:0000313" key="1">
    <source>
        <dbReference type="EMBL" id="KAE7997183.1"/>
    </source>
</evidence>